<evidence type="ECO:0000313" key="2">
    <source>
        <dbReference type="Proteomes" id="UP000617628"/>
    </source>
</evidence>
<protein>
    <submittedName>
        <fullName evidence="1">Uncharacterized protein</fullName>
    </submittedName>
</protein>
<dbReference type="Proteomes" id="UP000617628">
    <property type="component" value="Unassembled WGS sequence"/>
</dbReference>
<dbReference type="AlphaFoldDB" id="A0A934VQ52"/>
<name>A0A934VQ52_9BACT</name>
<reference evidence="1" key="1">
    <citation type="submission" date="2021-01" db="EMBL/GenBank/DDBJ databases">
        <title>Modified the classification status of verrucomicrobia.</title>
        <authorList>
            <person name="Feng X."/>
        </authorList>
    </citation>
    <scope>NUCLEOTIDE SEQUENCE</scope>
    <source>
        <strain evidence="1">KCTC 13126</strain>
    </source>
</reference>
<proteinExistence type="predicted"/>
<evidence type="ECO:0000313" key="1">
    <source>
        <dbReference type="EMBL" id="MBK1876530.1"/>
    </source>
</evidence>
<dbReference type="EMBL" id="JAENIL010000010">
    <property type="protein sequence ID" value="MBK1876530.1"/>
    <property type="molecule type" value="Genomic_DNA"/>
</dbReference>
<keyword evidence="2" id="KW-1185">Reference proteome</keyword>
<dbReference type="RefSeq" id="WP_200354747.1">
    <property type="nucleotide sequence ID" value="NZ_JAENIL010000010.1"/>
</dbReference>
<sequence>MSSRKKRGFAIILVASLAGLVFLLGASLVAVSRLQSASANYDQRVRLAREHARASLDMAIAQLQETLGKDTAVSYAADVYRNVSNDTDDDFKTPSNPDSVNVAEPFWMAANDGSETWLVTQPISSDFNGDGNGVYADPLIADQPDPVVLLGTGTVGDANSVLEVSVPKEVIEVEDVQGYANARTIGHYAYWIGDLGVKASYALYDNTDSVDHDEYSDDRSGRLRQLRATQPVYESDIVDTNQEGAQASLSNSNPMRIDAFANDFQFRDRFGTASEDERFLLGLDEDEYQDYFHDFTPLSKGLLVNTAAGGFRTDLSNLVDTGDSDYDTHYKDYSVLAKSAASTSVSYDAHAFPVQGGDLPIVPVITQFNLNYSVYLSSDVVGEQTIYLSFAAALELWNPFTSTLDLGSGSLILEMENLPELSVWFNSGFGSRDWGVDLANLSETASFEILSLGSDSNQLRPGQIAVYTGPSSGDVSGDAPFPLSFGPDEIASDDRVLAATGTVTLTEDVGQFVLKFGDGETLEVSDFKVKLFLKEADDTTTLLSTYSLSSPFFLPAGADGNTIEVGSPSLGFGWDVKDTSKASFSSYHPLDTDLLVSDSEDSTLFSANNAFKTPQFLDGDNETFGYNPSDLTDTVDVSYDVPVLQIPKQELTSPAQLSRAYSGSWESALVGAVDASHNDFLDQYFFSTVPKGTSTWGLGDPLPNTGYRARHDASAADLTAATSADSLFVHGMFNVHSTSIDSWAALLKSAPASANPFWHDYFDDIEDGGTGNGTLATEVYLLFNHPSGGEDLAYFGAPPEDSDDQFRLSMRKSVFSFEESDLDLLAKHIVANIRERIQGVSPYTTGNDGRFESLEDFADSGVLENAIADAHSEIAVDGESVFKADWVTAGSPAEFSQATILNLIGAYISARSDTFVVRAYGDAVSPADPTKVWARAYCEAVVQRVHSLHRASELGREFEVVAFRWLSPSEI</sequence>
<gene>
    <name evidence="1" type="ORF">JIN87_06590</name>
</gene>
<accession>A0A934VQ52</accession>
<organism evidence="1 2">
    <name type="scientific">Pelagicoccus mobilis</name>
    <dbReference type="NCBI Taxonomy" id="415221"/>
    <lineage>
        <taxon>Bacteria</taxon>
        <taxon>Pseudomonadati</taxon>
        <taxon>Verrucomicrobiota</taxon>
        <taxon>Opitutia</taxon>
        <taxon>Puniceicoccales</taxon>
        <taxon>Pelagicoccaceae</taxon>
        <taxon>Pelagicoccus</taxon>
    </lineage>
</organism>
<comment type="caution">
    <text evidence="1">The sequence shown here is derived from an EMBL/GenBank/DDBJ whole genome shotgun (WGS) entry which is preliminary data.</text>
</comment>